<dbReference type="InterPro" id="IPR009057">
    <property type="entry name" value="Homeodomain-like_sf"/>
</dbReference>
<dbReference type="Pfam" id="PF02311">
    <property type="entry name" value="AraC_binding"/>
    <property type="match status" value="1"/>
</dbReference>
<dbReference type="Gene3D" id="1.10.10.60">
    <property type="entry name" value="Homeodomain-like"/>
    <property type="match status" value="1"/>
</dbReference>
<keyword evidence="3" id="KW-0238">DNA-binding</keyword>
<dbReference type="EMBL" id="CP022111">
    <property type="protein sequence ID" value="ASG23530.1"/>
    <property type="molecule type" value="Genomic_DNA"/>
</dbReference>
<dbReference type="PANTHER" id="PTHR11019">
    <property type="entry name" value="HTH-TYPE TRANSCRIPTIONAL REGULATOR NIMR"/>
    <property type="match status" value="1"/>
</dbReference>
<reference evidence="6 7" key="1">
    <citation type="submission" date="2017-06" db="EMBL/GenBank/DDBJ databases">
        <title>Complete genome sequence of Nitrospirillum amazonense strain CBAmC, an endophytic nitrogen-fixing and plant growth-promoting bacterium, isolated from sugarcane.</title>
        <authorList>
            <person name="Schwab S."/>
            <person name="dos Santos Teixeira K.R."/>
            <person name="Simoes Araujo J.L."/>
            <person name="Soares Vidal M."/>
            <person name="Borges de Freitas H.R."/>
            <person name="Rivello Crivelaro A.L."/>
            <person name="Bueno de Camargo Nunes A."/>
            <person name="dos Santos C.M."/>
            <person name="Palmeira da Silva Rosa D."/>
            <person name="da Silva Padilha D."/>
            <person name="da Silva E."/>
            <person name="Araujo Terra L."/>
            <person name="Soares Mendes V."/>
            <person name="Farinelli L."/>
            <person name="Magalhaes Cruz L."/>
            <person name="Baldani J.I."/>
        </authorList>
    </citation>
    <scope>NUCLEOTIDE SEQUENCE [LARGE SCALE GENOMIC DNA]</scope>
    <source>
        <strain evidence="6 7">CBAmC</strain>
    </source>
</reference>
<dbReference type="Pfam" id="PF12833">
    <property type="entry name" value="HTH_18"/>
    <property type="match status" value="1"/>
</dbReference>
<evidence type="ECO:0000256" key="4">
    <source>
        <dbReference type="ARBA" id="ARBA00023163"/>
    </source>
</evidence>
<dbReference type="FunFam" id="1.10.10.60:FF:000132">
    <property type="entry name" value="AraC family transcriptional regulator"/>
    <property type="match status" value="1"/>
</dbReference>
<dbReference type="GO" id="GO:0003700">
    <property type="term" value="F:DNA-binding transcription factor activity"/>
    <property type="evidence" value="ECO:0007669"/>
    <property type="project" value="InterPro"/>
</dbReference>
<accession>A0A248JYA2</accession>
<keyword evidence="7" id="KW-1185">Reference proteome</keyword>
<protein>
    <submittedName>
        <fullName evidence="6">AraC family transcriptional regulator</fullName>
    </submittedName>
</protein>
<dbReference type="SMART" id="SM00342">
    <property type="entry name" value="HTH_ARAC"/>
    <property type="match status" value="1"/>
</dbReference>
<dbReference type="Proteomes" id="UP000197153">
    <property type="component" value="Chromosome 2"/>
</dbReference>
<dbReference type="CDD" id="cd06124">
    <property type="entry name" value="cupin_NimR-like_N"/>
    <property type="match status" value="1"/>
</dbReference>
<keyword evidence="1" id="KW-0678">Repressor</keyword>
<evidence type="ECO:0000256" key="3">
    <source>
        <dbReference type="ARBA" id="ARBA00023125"/>
    </source>
</evidence>
<dbReference type="GO" id="GO:0043565">
    <property type="term" value="F:sequence-specific DNA binding"/>
    <property type="evidence" value="ECO:0007669"/>
    <property type="project" value="InterPro"/>
</dbReference>
<dbReference type="KEGG" id="nao:Y958_15790"/>
<dbReference type="SUPFAM" id="SSF51182">
    <property type="entry name" value="RmlC-like cupins"/>
    <property type="match status" value="1"/>
</dbReference>
<evidence type="ECO:0000313" key="7">
    <source>
        <dbReference type="Proteomes" id="UP000197153"/>
    </source>
</evidence>
<dbReference type="AlphaFoldDB" id="A0A248JYA2"/>
<dbReference type="InterPro" id="IPR011051">
    <property type="entry name" value="RmlC_Cupin_sf"/>
</dbReference>
<dbReference type="InterPro" id="IPR018060">
    <property type="entry name" value="HTH_AraC"/>
</dbReference>
<dbReference type="InterPro" id="IPR003313">
    <property type="entry name" value="AraC-bd"/>
</dbReference>
<evidence type="ECO:0000259" key="5">
    <source>
        <dbReference type="PROSITE" id="PS01124"/>
    </source>
</evidence>
<feature type="domain" description="HTH araC/xylS-type" evidence="5">
    <location>
        <begin position="137"/>
        <end position="234"/>
    </location>
</feature>
<keyword evidence="4" id="KW-0804">Transcription</keyword>
<dbReference type="InterPro" id="IPR014710">
    <property type="entry name" value="RmlC-like_jellyroll"/>
</dbReference>
<organism evidence="6 7">
    <name type="scientific">Nitrospirillum viridazoti CBAmc</name>
    <dbReference type="NCBI Taxonomy" id="1441467"/>
    <lineage>
        <taxon>Bacteria</taxon>
        <taxon>Pseudomonadati</taxon>
        <taxon>Pseudomonadota</taxon>
        <taxon>Alphaproteobacteria</taxon>
        <taxon>Rhodospirillales</taxon>
        <taxon>Azospirillaceae</taxon>
        <taxon>Nitrospirillum</taxon>
        <taxon>Nitrospirillum viridazoti</taxon>
    </lineage>
</organism>
<evidence type="ECO:0000256" key="2">
    <source>
        <dbReference type="ARBA" id="ARBA00023015"/>
    </source>
</evidence>
<evidence type="ECO:0000256" key="1">
    <source>
        <dbReference type="ARBA" id="ARBA00022491"/>
    </source>
</evidence>
<keyword evidence="2" id="KW-0805">Transcription regulation</keyword>
<dbReference type="PANTHER" id="PTHR11019:SF199">
    <property type="entry name" value="HTH-TYPE TRANSCRIPTIONAL REGULATOR NIMR"/>
    <property type="match status" value="1"/>
</dbReference>
<sequence length="239" mass="26296">MVTSGLEMPVHVHRKGQLVLTLRGIVRCEAEQSVWIVPPRCAVWIPGDIPHSVTMAGNVEVYCLFVEPDAAPGLPQHCCALSVSPLLERLILHASQMPALYDADGPDGRIATVLLDQLSLAPMEKLHFPMPADAKLRGIATAMMADPSDRATIEDWGRRMAVAPRTLTRTLKRETGMSFGRWRQQLHILIALQRLDQGVSVQNVALDLGYEGASAFVTMFRKALGKPPARYLAERRTSA</sequence>
<name>A0A248JYA2_9PROT</name>
<proteinExistence type="predicted"/>
<gene>
    <name evidence="6" type="ORF">Y958_15790</name>
</gene>
<dbReference type="Gene3D" id="2.60.120.10">
    <property type="entry name" value="Jelly Rolls"/>
    <property type="match status" value="1"/>
</dbReference>
<dbReference type="PROSITE" id="PS01124">
    <property type="entry name" value="HTH_ARAC_FAMILY_2"/>
    <property type="match status" value="1"/>
</dbReference>
<evidence type="ECO:0000313" key="6">
    <source>
        <dbReference type="EMBL" id="ASG23530.1"/>
    </source>
</evidence>
<dbReference type="SUPFAM" id="SSF46689">
    <property type="entry name" value="Homeodomain-like"/>
    <property type="match status" value="1"/>
</dbReference>